<dbReference type="GO" id="GO:0003700">
    <property type="term" value="F:DNA-binding transcription factor activity"/>
    <property type="evidence" value="ECO:0007669"/>
    <property type="project" value="InterPro"/>
</dbReference>
<dbReference type="GO" id="GO:0003723">
    <property type="term" value="F:RNA binding"/>
    <property type="evidence" value="ECO:0007669"/>
    <property type="project" value="UniProtKB-UniRule"/>
</dbReference>
<feature type="domain" description="Transcription factor NusA first KH" evidence="9">
    <location>
        <begin position="200"/>
        <end position="277"/>
    </location>
</feature>
<dbReference type="Gene3D" id="2.40.50.140">
    <property type="entry name" value="Nucleic acid-binding proteins"/>
    <property type="match status" value="1"/>
</dbReference>
<feature type="domain" description="NusA-like second KH" evidence="10">
    <location>
        <begin position="281"/>
        <end position="344"/>
    </location>
</feature>
<evidence type="ECO:0000259" key="10">
    <source>
        <dbReference type="Pfam" id="PF26594"/>
    </source>
</evidence>
<dbReference type="EMBL" id="SLUK01000007">
    <property type="protein sequence ID" value="TCL42938.1"/>
    <property type="molecule type" value="Genomic_DNA"/>
</dbReference>
<dbReference type="SUPFAM" id="SSF54814">
    <property type="entry name" value="Prokaryotic type KH domain (KH-domain type II)"/>
    <property type="match status" value="2"/>
</dbReference>
<dbReference type="Pfam" id="PF26594">
    <property type="entry name" value="KH_NusA_2nd"/>
    <property type="match status" value="1"/>
</dbReference>
<evidence type="ECO:0000256" key="4">
    <source>
        <dbReference type="ARBA" id="ARBA00022884"/>
    </source>
</evidence>
<dbReference type="PANTHER" id="PTHR22648:SF0">
    <property type="entry name" value="TRANSCRIPTION TERMINATION_ANTITERMINATION PROTEIN NUSA"/>
    <property type="match status" value="1"/>
</dbReference>
<dbReference type="InterPro" id="IPR036555">
    <property type="entry name" value="NusA_N_sf"/>
</dbReference>
<evidence type="ECO:0000256" key="6">
    <source>
        <dbReference type="ARBA" id="ARBA00023163"/>
    </source>
</evidence>
<comment type="subcellular location">
    <subcellularLocation>
        <location evidence="7">Cytoplasm</location>
    </subcellularLocation>
</comment>
<keyword evidence="6 7" id="KW-0804">Transcription</keyword>
<comment type="similarity">
    <text evidence="7">Belongs to the NusA family.</text>
</comment>
<gene>
    <name evidence="7" type="primary">nusA</name>
    <name evidence="11" type="ORF">EDD78_10739</name>
</gene>
<feature type="domain" description="Transcription factor NusA N-terminal" evidence="8">
    <location>
        <begin position="4"/>
        <end position="123"/>
    </location>
</feature>
<dbReference type="Gene3D" id="3.30.300.20">
    <property type="match status" value="2"/>
</dbReference>
<dbReference type="Proteomes" id="UP000294682">
    <property type="component" value="Unassembled WGS sequence"/>
</dbReference>
<comment type="subunit">
    <text evidence="7">Monomer. Binds directly to the core enzyme of the DNA-dependent RNA polymerase and to nascent RNA.</text>
</comment>
<evidence type="ECO:0000259" key="9">
    <source>
        <dbReference type="Pfam" id="PF13184"/>
    </source>
</evidence>
<dbReference type="Pfam" id="PF08529">
    <property type="entry name" value="NusA_N"/>
    <property type="match status" value="1"/>
</dbReference>
<dbReference type="InterPro" id="IPR058582">
    <property type="entry name" value="KH_NusA_2nd"/>
</dbReference>
<evidence type="ECO:0000313" key="11">
    <source>
        <dbReference type="EMBL" id="TCL42938.1"/>
    </source>
</evidence>
<evidence type="ECO:0000256" key="5">
    <source>
        <dbReference type="ARBA" id="ARBA00023015"/>
    </source>
</evidence>
<dbReference type="InterPro" id="IPR030842">
    <property type="entry name" value="TF_NusA_bacterial"/>
</dbReference>
<protein>
    <recommendedName>
        <fullName evidence="7">Transcription termination/antitermination protein NusA</fullName>
    </recommendedName>
</protein>
<keyword evidence="1 7" id="KW-0806">Transcription termination</keyword>
<dbReference type="InterPro" id="IPR025249">
    <property type="entry name" value="TF_NusA_KH_1st"/>
</dbReference>
<dbReference type="CDD" id="cd02134">
    <property type="entry name" value="KH-II_NusA_rpt1"/>
    <property type="match status" value="1"/>
</dbReference>
<evidence type="ECO:0000259" key="8">
    <source>
        <dbReference type="Pfam" id="PF08529"/>
    </source>
</evidence>
<keyword evidence="4 7" id="KW-0694">RNA-binding</keyword>
<dbReference type="OrthoDB" id="9807233at2"/>
<dbReference type="GO" id="GO:0005829">
    <property type="term" value="C:cytosol"/>
    <property type="evidence" value="ECO:0007669"/>
    <property type="project" value="TreeGrafter"/>
</dbReference>
<keyword evidence="12" id="KW-1185">Reference proteome</keyword>
<dbReference type="InterPro" id="IPR012340">
    <property type="entry name" value="NA-bd_OB-fold"/>
</dbReference>
<dbReference type="SUPFAM" id="SSF69705">
    <property type="entry name" value="Transcription factor NusA, N-terminal domain"/>
    <property type="match status" value="1"/>
</dbReference>
<name>A0A9X8UJD5_9FIRM</name>
<dbReference type="FunFam" id="3.30.300.20:FF:000005">
    <property type="entry name" value="Transcription termination/antitermination protein NusA"/>
    <property type="match status" value="1"/>
</dbReference>
<keyword evidence="3 7" id="KW-0889">Transcription antitermination</keyword>
<dbReference type="Pfam" id="PF13184">
    <property type="entry name" value="KH_NusA_1st"/>
    <property type="match status" value="1"/>
</dbReference>
<accession>A0A9X8UJD5</accession>
<evidence type="ECO:0000256" key="3">
    <source>
        <dbReference type="ARBA" id="ARBA00022814"/>
    </source>
</evidence>
<dbReference type="SUPFAM" id="SSF50249">
    <property type="entry name" value="Nucleic acid-binding proteins"/>
    <property type="match status" value="1"/>
</dbReference>
<dbReference type="CDD" id="cd22529">
    <property type="entry name" value="KH-II_NusA_rpt2"/>
    <property type="match status" value="1"/>
</dbReference>
<dbReference type="InterPro" id="IPR010213">
    <property type="entry name" value="TF_NusA"/>
</dbReference>
<organism evidence="11 12">
    <name type="scientific">Harryflintia acetispora</name>
    <dbReference type="NCBI Taxonomy" id="1849041"/>
    <lineage>
        <taxon>Bacteria</taxon>
        <taxon>Bacillati</taxon>
        <taxon>Bacillota</taxon>
        <taxon>Clostridia</taxon>
        <taxon>Eubacteriales</taxon>
        <taxon>Oscillospiraceae</taxon>
        <taxon>Harryflintia</taxon>
    </lineage>
</organism>
<proteinExistence type="inferred from homology"/>
<dbReference type="FunFam" id="3.30.300.20:FF:000002">
    <property type="entry name" value="Transcription termination/antitermination protein NusA"/>
    <property type="match status" value="1"/>
</dbReference>
<sequence length="359" mass="39339">MNTEFFEALSLLEKEKGISRDALIEKIKGAIAIAIKRDVGGTDENVVEIDPDSGRFYVAVRKNAVKEVEDPDTEILLQDAYQYDSSVQEGGQIEIPLETKDFGRIAAQAAKHVIRQGIREAERGQLLQKYEDKKFEIISAPVLKVDPVKGNVTLEIEKSETILPKSEQIAGEVLREGERVMVYVVDVVAAEKGPRIMISRTHPGLVKRLFEMQTPEIKDGTVEIKAIAREAGSRTKMAVWSRDEDVDAVGACIGPKGSRVSAIVEELGGEKIDVVKYSDDPQQFITAALSPADVISVEVDPEGAKSCKATVPDHQLSLAIGNKGQNARLAARLTGWKIDIRPESGFYGEDDPKADSKEN</sequence>
<dbReference type="InterPro" id="IPR009019">
    <property type="entry name" value="KH_sf_prok-type"/>
</dbReference>
<comment type="caution">
    <text evidence="11">The sequence shown here is derived from an EMBL/GenBank/DDBJ whole genome shotgun (WGS) entry which is preliminary data.</text>
</comment>
<evidence type="ECO:0000256" key="7">
    <source>
        <dbReference type="HAMAP-Rule" id="MF_00945"/>
    </source>
</evidence>
<dbReference type="NCBIfam" id="TIGR01953">
    <property type="entry name" value="NusA"/>
    <property type="match status" value="1"/>
</dbReference>
<dbReference type="InterPro" id="IPR013735">
    <property type="entry name" value="TF_NusA_N"/>
</dbReference>
<keyword evidence="2 7" id="KW-0963">Cytoplasm</keyword>
<dbReference type="GO" id="GO:0031564">
    <property type="term" value="P:transcription antitermination"/>
    <property type="evidence" value="ECO:0007669"/>
    <property type="project" value="UniProtKB-UniRule"/>
</dbReference>
<dbReference type="RefSeq" id="WP_079700068.1">
    <property type="nucleotide sequence ID" value="NZ_JADNAH010000002.1"/>
</dbReference>
<dbReference type="InterPro" id="IPR015946">
    <property type="entry name" value="KH_dom-like_a/b"/>
</dbReference>
<dbReference type="HAMAP" id="MF_00945_B">
    <property type="entry name" value="NusA_B"/>
    <property type="match status" value="1"/>
</dbReference>
<evidence type="ECO:0000313" key="12">
    <source>
        <dbReference type="Proteomes" id="UP000294682"/>
    </source>
</evidence>
<keyword evidence="5 7" id="KW-0805">Transcription regulation</keyword>
<dbReference type="AlphaFoldDB" id="A0A9X8UJD5"/>
<evidence type="ECO:0000256" key="2">
    <source>
        <dbReference type="ARBA" id="ARBA00022490"/>
    </source>
</evidence>
<dbReference type="GO" id="GO:0006353">
    <property type="term" value="P:DNA-templated transcription termination"/>
    <property type="evidence" value="ECO:0007669"/>
    <property type="project" value="UniProtKB-UniRule"/>
</dbReference>
<comment type="function">
    <text evidence="7">Participates in both transcription termination and antitermination.</text>
</comment>
<dbReference type="Gene3D" id="3.30.1480.10">
    <property type="entry name" value="NusA, N-terminal domain"/>
    <property type="match status" value="1"/>
</dbReference>
<dbReference type="PANTHER" id="PTHR22648">
    <property type="entry name" value="TRANSCRIPTION TERMINATION FACTOR NUSA"/>
    <property type="match status" value="1"/>
</dbReference>
<reference evidence="11 12" key="1">
    <citation type="submission" date="2019-03" db="EMBL/GenBank/DDBJ databases">
        <title>Genomic Encyclopedia of Type Strains, Phase IV (KMG-IV): sequencing the most valuable type-strain genomes for metagenomic binning, comparative biology and taxonomic classification.</title>
        <authorList>
            <person name="Goeker M."/>
        </authorList>
    </citation>
    <scope>NUCLEOTIDE SEQUENCE [LARGE SCALE GENOMIC DNA]</scope>
    <source>
        <strain evidence="11 12">DSM 100433</strain>
    </source>
</reference>
<evidence type="ECO:0000256" key="1">
    <source>
        <dbReference type="ARBA" id="ARBA00022472"/>
    </source>
</evidence>